<evidence type="ECO:0000256" key="1">
    <source>
        <dbReference type="ARBA" id="ARBA00004395"/>
    </source>
</evidence>
<feature type="compositionally biased region" description="Low complexity" evidence="14">
    <location>
        <begin position="419"/>
        <end position="439"/>
    </location>
</feature>
<evidence type="ECO:0000256" key="15">
    <source>
        <dbReference type="SAM" id="Phobius"/>
    </source>
</evidence>
<dbReference type="STRING" id="554055.A0A2P6VQT4"/>
<gene>
    <name evidence="17" type="primary">g645</name>
    <name evidence="17" type="ORF">C2E20_0645</name>
</gene>
<comment type="similarity">
    <text evidence="2">Belongs to the Nth/MutY family.</text>
</comment>
<comment type="subcellular location">
    <subcellularLocation>
        <location evidence="1">Golgi apparatus membrane</location>
        <topology evidence="1">Peripheral membrane protein</topology>
    </subcellularLocation>
</comment>
<accession>A0A2P6VQT4</accession>
<evidence type="ECO:0000256" key="13">
    <source>
        <dbReference type="ARBA" id="ARBA00023295"/>
    </source>
</evidence>
<keyword evidence="13" id="KW-0326">Glycosidase</keyword>
<dbReference type="InterPro" id="IPR000445">
    <property type="entry name" value="HhH_motif"/>
</dbReference>
<protein>
    <recommendedName>
        <fullName evidence="3">Conserved oligomeric Golgi complex subunit 5</fullName>
    </recommendedName>
</protein>
<dbReference type="PROSITE" id="PS01155">
    <property type="entry name" value="ENDONUCLEASE_III_2"/>
    <property type="match status" value="1"/>
</dbReference>
<dbReference type="Pfam" id="PF10392">
    <property type="entry name" value="COG5_N"/>
    <property type="match status" value="1"/>
</dbReference>
<evidence type="ECO:0000256" key="2">
    <source>
        <dbReference type="ARBA" id="ARBA00008343"/>
    </source>
</evidence>
<evidence type="ECO:0000256" key="10">
    <source>
        <dbReference type="ARBA" id="ARBA00023034"/>
    </source>
</evidence>
<feature type="domain" description="HhH-GPD" evidence="16">
    <location>
        <begin position="134"/>
        <end position="281"/>
    </location>
</feature>
<evidence type="ECO:0000256" key="3">
    <source>
        <dbReference type="ARBA" id="ARBA00020974"/>
    </source>
</evidence>
<dbReference type="GO" id="GO:0017119">
    <property type="term" value="C:Golgi transport complex"/>
    <property type="evidence" value="ECO:0007669"/>
    <property type="project" value="InterPro"/>
</dbReference>
<keyword evidence="18" id="KW-1185">Reference proteome</keyword>
<feature type="region of interest" description="Disordered" evidence="14">
    <location>
        <begin position="308"/>
        <end position="467"/>
    </location>
</feature>
<dbReference type="InterPro" id="IPR004036">
    <property type="entry name" value="Endonuclease-III-like_CS2"/>
</dbReference>
<dbReference type="InterPro" id="IPR023170">
    <property type="entry name" value="HhH_base_excis_C"/>
</dbReference>
<name>A0A2P6VQT4_9CHLO</name>
<keyword evidence="5" id="KW-0479">Metal-binding</keyword>
<proteinExistence type="inferred from homology"/>
<dbReference type="Gene3D" id="1.10.1670.10">
    <property type="entry name" value="Helix-hairpin-Helix base-excision DNA repair enzymes (C-terminal)"/>
    <property type="match status" value="1"/>
</dbReference>
<sequence>MPTPAEAATPPGGSKRPRRRAAATPQPGKVTAAVTAAAAAAAAVGTAPAATSAAAVVAAAESAAAAAVAGTPVAAKKRGAKPPAKSPSALVLDNRNALEFKAGRIAELLERLYPNPPIPLDHGTHFQLLCAVLLSAQTTDKKVNECTPALFDLAPDAPSMAAAPLEDIAACIRQLGLAPTKAKNLKAMAQLLVEQHGGQVPASMEALEALPGVGHKTASVVMCQAFGQAAFPVDTHIHRLAQRWGLTDGRNVEQTEADLKLLFPERLWKDLHLQIIFFGREKCPAQRHDPVHCPVCSWAAVPPYDKAGVSPSKAGGPKKAAAAGSGGSAKKEAAAPGRGSSAMTAAAAAASRQGAPSQATPFRATPARRGGSVRRALAGRSARLIAAAGEGDREMESQFEKELRRRGLDSASIGDEADTAAATTPRTPLEQQQGGQQQQRRPRPPPSFARDNSDEVPPQLERSRALNSEGLEGLPARAAELLKLGLTFFLAFAPFILVVALAFGGIYFVFGDAFVHGGSPSSGPPPYIDPDMLLAEPTADPMIPLDLRVRGSLPAAFTFQNAAHLSPSVASRNVSQAMGKGGKMVAADEAAELLLQSEQYAPFLAEGFDAACFASRSLTQTHSTAQAQTEALQAGVSALDGALRQLVLRHQDDLIAQTARLTDAESAVQRIGLSVRSLQMVAARVRAEVAEPYAQIAERTRQLRNLQATVDLLRHIIHRLKLVQKLRAQMAAADGVGIIETAKAAKLLSEIAAVDAEADLSGVEAVEADAEFLQTAAALVHGQTEAALKAGLDCLSQADVGSALQVLFNLGELKQGVEALADAAAAGFARELGAALDPRKLSASSVAGGRGPGGAKAALQGLGAPPGSTQKVAEALWEKLGAALELLQKSAVEVWHLQRVLAKKRDPLSHTLFLDVVAPGEEDPLPLDRFWSRAIAGMADAFAGAFSTARGGFVRDTLVASFPRLGGLLEGAAARVLRDSAARDIGSALDEEQIAALLASAGDFQAAYLAAALARLSEAAGTAFPGSSRALPTAADLQKSIARVHEELKAASGSPRLALLVAGVVGQSLGMMAEKAELMAASGPELRAVGPGSACNSAQLRNISLCNCLQEVHRSMGGLLGRLPPDAAEALRGPLGSVHAAAVEAVAPTIRAMVDAAEETLLRVHATPAYTAAPTADGPIGAAAAAAGGGMVDTSPYMSDLSRLLTHCRLEFLTKFNPSPASPVPSVARSLVERMAARLVLFAVRHASLLRPLPQAGKLQLAKDLAEMEAAVGQQLLPLEQLGGPARALRAFRRLLFLETAEVEGSPVLRELPRPEVLHHLYSRAPPQLESPHARSSLTPAQYSLWLDNHSQAEALKFIRTALEACAARARGAPGADELLPLLRRLAADAS</sequence>
<dbReference type="SUPFAM" id="SSF48150">
    <property type="entry name" value="DNA-glycosylase"/>
    <property type="match status" value="1"/>
</dbReference>
<evidence type="ECO:0000256" key="6">
    <source>
        <dbReference type="ARBA" id="ARBA00022763"/>
    </source>
</evidence>
<keyword evidence="6" id="KW-0227">DNA damage</keyword>
<dbReference type="GO" id="GO:0000139">
    <property type="term" value="C:Golgi membrane"/>
    <property type="evidence" value="ECO:0007669"/>
    <property type="project" value="UniProtKB-SubCell"/>
</dbReference>
<keyword evidence="4" id="KW-0004">4Fe-4S</keyword>
<keyword evidence="15" id="KW-1133">Transmembrane helix</keyword>
<comment type="caution">
    <text evidence="17">The sequence shown here is derived from an EMBL/GenBank/DDBJ whole genome shotgun (WGS) entry which is preliminary data.</text>
</comment>
<dbReference type="PANTHER" id="PTHR13228:SF3">
    <property type="entry name" value="CONSERVED OLIGOMERIC GOLGI COMPLEX SUBUNIT 5"/>
    <property type="match status" value="1"/>
</dbReference>
<dbReference type="SMART" id="SM00478">
    <property type="entry name" value="ENDO3c"/>
    <property type="match status" value="1"/>
</dbReference>
<keyword evidence="12" id="KW-0234">DNA repair</keyword>
<feature type="compositionally biased region" description="Low complexity" evidence="14">
    <location>
        <begin position="334"/>
        <end position="359"/>
    </location>
</feature>
<dbReference type="InterPro" id="IPR048485">
    <property type="entry name" value="COG5_helical"/>
</dbReference>
<dbReference type="Pfam" id="PF00633">
    <property type="entry name" value="HHH"/>
    <property type="match status" value="1"/>
</dbReference>
<dbReference type="Gene3D" id="1.10.340.30">
    <property type="entry name" value="Hypothetical protein, domain 2"/>
    <property type="match status" value="1"/>
</dbReference>
<evidence type="ECO:0000256" key="14">
    <source>
        <dbReference type="SAM" id="MobiDB-lite"/>
    </source>
</evidence>
<feature type="compositionally biased region" description="Low complexity" evidence="14">
    <location>
        <begin position="1"/>
        <end position="11"/>
    </location>
</feature>
<organism evidence="17 18">
    <name type="scientific">Micractinium conductrix</name>
    <dbReference type="NCBI Taxonomy" id="554055"/>
    <lineage>
        <taxon>Eukaryota</taxon>
        <taxon>Viridiplantae</taxon>
        <taxon>Chlorophyta</taxon>
        <taxon>core chlorophytes</taxon>
        <taxon>Trebouxiophyceae</taxon>
        <taxon>Chlorellales</taxon>
        <taxon>Chlorellaceae</taxon>
        <taxon>Chlorella clade</taxon>
        <taxon>Micractinium</taxon>
    </lineage>
</organism>
<feature type="region of interest" description="Disordered" evidence="14">
    <location>
        <begin position="1"/>
        <end position="28"/>
    </location>
</feature>
<keyword evidence="11 15" id="KW-0472">Membrane</keyword>
<feature type="compositionally biased region" description="Basic and acidic residues" evidence="14">
    <location>
        <begin position="390"/>
        <end position="408"/>
    </location>
</feature>
<dbReference type="OrthoDB" id="18786at2759"/>
<dbReference type="HAMAP" id="MF_00942">
    <property type="entry name" value="Nth"/>
    <property type="match status" value="1"/>
</dbReference>
<dbReference type="Pfam" id="PF00730">
    <property type="entry name" value="HhH-GPD"/>
    <property type="match status" value="1"/>
</dbReference>
<evidence type="ECO:0000256" key="7">
    <source>
        <dbReference type="ARBA" id="ARBA00022801"/>
    </source>
</evidence>
<dbReference type="InterPro" id="IPR003265">
    <property type="entry name" value="HhH-GPD_domain"/>
</dbReference>
<evidence type="ECO:0000256" key="5">
    <source>
        <dbReference type="ARBA" id="ARBA00022723"/>
    </source>
</evidence>
<dbReference type="Proteomes" id="UP000239649">
    <property type="component" value="Unassembled WGS sequence"/>
</dbReference>
<dbReference type="Pfam" id="PF20649">
    <property type="entry name" value="COG5_C"/>
    <property type="match status" value="1"/>
</dbReference>
<reference evidence="17 18" key="1">
    <citation type="journal article" date="2018" name="Plant J.">
        <title>Genome sequences of Chlorella sorokiniana UTEX 1602 and Micractinium conductrix SAG 241.80: implications to maltose excretion by a green alga.</title>
        <authorList>
            <person name="Arriola M.B."/>
            <person name="Velmurugan N."/>
            <person name="Zhang Y."/>
            <person name="Plunkett M.H."/>
            <person name="Hondzo H."/>
            <person name="Barney B.M."/>
        </authorList>
    </citation>
    <scope>NUCLEOTIDE SEQUENCE [LARGE SCALE GENOMIC DNA]</scope>
    <source>
        <strain evidence="17 18">SAG 241.80</strain>
    </source>
</reference>
<keyword evidence="15" id="KW-0812">Transmembrane</keyword>
<keyword evidence="9" id="KW-0411">Iron-sulfur</keyword>
<feature type="transmembrane region" description="Helical" evidence="15">
    <location>
        <begin position="486"/>
        <end position="510"/>
    </location>
</feature>
<dbReference type="EMBL" id="LHPF02000001">
    <property type="protein sequence ID" value="PSC76466.1"/>
    <property type="molecule type" value="Genomic_DNA"/>
</dbReference>
<evidence type="ECO:0000313" key="17">
    <source>
        <dbReference type="EMBL" id="PSC76466.1"/>
    </source>
</evidence>
<keyword evidence="7" id="KW-0378">Hydrolase</keyword>
<dbReference type="PANTHER" id="PTHR13228">
    <property type="entry name" value="CONSERVED OLIGOMERIC GOLGI COMPLEX COMPONENT 5"/>
    <property type="match status" value="1"/>
</dbReference>
<evidence type="ECO:0000256" key="9">
    <source>
        <dbReference type="ARBA" id="ARBA00023014"/>
    </source>
</evidence>
<dbReference type="GO" id="GO:0051539">
    <property type="term" value="F:4 iron, 4 sulfur cluster binding"/>
    <property type="evidence" value="ECO:0007669"/>
    <property type="project" value="UniProtKB-KW"/>
</dbReference>
<dbReference type="GO" id="GO:0046872">
    <property type="term" value="F:metal ion binding"/>
    <property type="evidence" value="ECO:0007669"/>
    <property type="project" value="UniProtKB-KW"/>
</dbReference>
<dbReference type="GO" id="GO:0006285">
    <property type="term" value="P:base-excision repair, AP site formation"/>
    <property type="evidence" value="ECO:0007669"/>
    <property type="project" value="UniProtKB-ARBA"/>
</dbReference>
<keyword evidence="8" id="KW-0408">Iron</keyword>
<evidence type="ECO:0000256" key="4">
    <source>
        <dbReference type="ARBA" id="ARBA00022485"/>
    </source>
</evidence>
<dbReference type="FunFam" id="1.10.340.30:FF:000001">
    <property type="entry name" value="Endonuclease III"/>
    <property type="match status" value="1"/>
</dbReference>
<evidence type="ECO:0000256" key="12">
    <source>
        <dbReference type="ARBA" id="ARBA00023204"/>
    </source>
</evidence>
<dbReference type="GO" id="GO:0006891">
    <property type="term" value="P:intra-Golgi vesicle-mediated transport"/>
    <property type="evidence" value="ECO:0007669"/>
    <property type="project" value="InterPro"/>
</dbReference>
<evidence type="ECO:0000259" key="16">
    <source>
        <dbReference type="SMART" id="SM00478"/>
    </source>
</evidence>
<dbReference type="GO" id="GO:0003677">
    <property type="term" value="F:DNA binding"/>
    <property type="evidence" value="ECO:0007669"/>
    <property type="project" value="InterPro"/>
</dbReference>
<dbReference type="CDD" id="cd00056">
    <property type="entry name" value="ENDO3c"/>
    <property type="match status" value="1"/>
</dbReference>
<dbReference type="InterPro" id="IPR005759">
    <property type="entry name" value="Nth"/>
</dbReference>
<dbReference type="InterPro" id="IPR049176">
    <property type="entry name" value="COG5_N"/>
</dbReference>
<evidence type="ECO:0000256" key="8">
    <source>
        <dbReference type="ARBA" id="ARBA00023004"/>
    </source>
</evidence>
<feature type="compositionally biased region" description="Low complexity" evidence="14">
    <location>
        <begin position="310"/>
        <end position="323"/>
    </location>
</feature>
<dbReference type="InterPro" id="IPR011257">
    <property type="entry name" value="DNA_glycosylase"/>
</dbReference>
<dbReference type="InterPro" id="IPR019465">
    <property type="entry name" value="Cog5"/>
</dbReference>
<keyword evidence="10" id="KW-0333">Golgi apparatus</keyword>
<dbReference type="GO" id="GO:0003906">
    <property type="term" value="F:DNA-(apurinic or apyrimidinic site) endonuclease activity"/>
    <property type="evidence" value="ECO:0007669"/>
    <property type="project" value="InterPro"/>
</dbReference>
<evidence type="ECO:0000256" key="11">
    <source>
        <dbReference type="ARBA" id="ARBA00023136"/>
    </source>
</evidence>
<dbReference type="GO" id="GO:0000703">
    <property type="term" value="F:oxidized pyrimidine nucleobase lesion DNA N-glycosylase activity"/>
    <property type="evidence" value="ECO:0007669"/>
    <property type="project" value="UniProtKB-ARBA"/>
</dbReference>
<evidence type="ECO:0000313" key="18">
    <source>
        <dbReference type="Proteomes" id="UP000239649"/>
    </source>
</evidence>